<dbReference type="STRING" id="461836.A0A0L0DL66"/>
<dbReference type="AlphaFoldDB" id="A0A0L0DL66"/>
<dbReference type="RefSeq" id="XP_013754733.1">
    <property type="nucleotide sequence ID" value="XM_013899279.1"/>
</dbReference>
<dbReference type="InterPro" id="IPR012020">
    <property type="entry name" value="ABHD4"/>
</dbReference>
<feature type="active site" description="Charge relay system" evidence="2">
    <location>
        <position position="342"/>
    </location>
</feature>
<evidence type="ECO:0000259" key="3">
    <source>
        <dbReference type="Pfam" id="PF00561"/>
    </source>
</evidence>
<dbReference type="Pfam" id="PF00561">
    <property type="entry name" value="Abhydrolase_1"/>
    <property type="match status" value="1"/>
</dbReference>
<dbReference type="GO" id="GO:0047372">
    <property type="term" value="F:monoacylglycerol lipase activity"/>
    <property type="evidence" value="ECO:0007669"/>
    <property type="project" value="TreeGrafter"/>
</dbReference>
<comment type="similarity">
    <text evidence="1">Belongs to the AB hydrolase superfamily. AB hydrolase 4 family.</text>
</comment>
<dbReference type="InterPro" id="IPR050960">
    <property type="entry name" value="AB_hydrolase_4_sf"/>
</dbReference>
<dbReference type="Proteomes" id="UP000054408">
    <property type="component" value="Unassembled WGS sequence"/>
</dbReference>
<sequence>MDMTCSRHEPLQTLQSTLLLGVSPTSPTLSTILTLTTSATALYGIHYFAAAAKPPTLVVPSSPSSPHSVLLAADALPTLREPYYPPFLLDGGHTQTVLAARLRPVPRVDYLRTSLFLADGGMVALDWATKPADITPHTPVMLVLHGLTGGSDEGYVRLAVRSALAMGWAPLVFNYRGAAGTDVLTPRGYSASATDDLDAVLAHVKAKAPHSPLFAVGFSLGANILSRHLCDAGSATPVDAAVALCCPFSMIRKPEHSLPWIYERIFTANLVRFAKRHPMLAHHPQVNPADLDTCRTVRDFDAAVTVPVFGHKDVDDYYRHATVAGRISGIKIPTLFLSAADDPIVPEPIIPTDDIAANPYTMAAITRRGGHCAWLEHAGVWGPAWSDHATIEFFSGLLDHNLLRRAPAS</sequence>
<dbReference type="InterPro" id="IPR000073">
    <property type="entry name" value="AB_hydrolase_1"/>
</dbReference>
<evidence type="ECO:0000313" key="5">
    <source>
        <dbReference type="Proteomes" id="UP000054408"/>
    </source>
</evidence>
<dbReference type="PIRSF" id="PIRSF005211">
    <property type="entry name" value="Ab_hydro_YheT"/>
    <property type="match status" value="1"/>
</dbReference>
<organism evidence="4 5">
    <name type="scientific">Thecamonas trahens ATCC 50062</name>
    <dbReference type="NCBI Taxonomy" id="461836"/>
    <lineage>
        <taxon>Eukaryota</taxon>
        <taxon>Apusozoa</taxon>
        <taxon>Apusomonadida</taxon>
        <taxon>Apusomonadidae</taxon>
        <taxon>Thecamonas</taxon>
    </lineage>
</organism>
<protein>
    <submittedName>
        <fullName evidence="4">Abhydrolase domain-containing protein 3</fullName>
    </submittedName>
</protein>
<name>A0A0L0DL66_THETB</name>
<feature type="active site" description="Charge relay system" evidence="2">
    <location>
        <position position="371"/>
    </location>
</feature>
<gene>
    <name evidence="4" type="ORF">AMSG_09351</name>
</gene>
<accession>A0A0L0DL66</accession>
<dbReference type="OMA" id="LDWHGPH"/>
<dbReference type="GO" id="GO:0034338">
    <property type="term" value="F:short-chain carboxylesterase activity"/>
    <property type="evidence" value="ECO:0007669"/>
    <property type="project" value="TreeGrafter"/>
</dbReference>
<dbReference type="eggNOG" id="KOG1838">
    <property type="taxonomic scope" value="Eukaryota"/>
</dbReference>
<evidence type="ECO:0000256" key="2">
    <source>
        <dbReference type="PIRSR" id="PIRSR005211-1"/>
    </source>
</evidence>
<evidence type="ECO:0000256" key="1">
    <source>
        <dbReference type="ARBA" id="ARBA00010884"/>
    </source>
</evidence>
<feature type="active site" description="Charge relay system" evidence="2">
    <location>
        <position position="219"/>
    </location>
</feature>
<dbReference type="PANTHER" id="PTHR10794">
    <property type="entry name" value="ABHYDROLASE DOMAIN-CONTAINING PROTEIN"/>
    <property type="match status" value="1"/>
</dbReference>
<feature type="domain" description="AB hydrolase-1" evidence="3">
    <location>
        <begin position="139"/>
        <end position="349"/>
    </location>
</feature>
<evidence type="ECO:0000313" key="4">
    <source>
        <dbReference type="EMBL" id="KNC53057.1"/>
    </source>
</evidence>
<proteinExistence type="inferred from homology"/>
<dbReference type="EMBL" id="GL349478">
    <property type="protein sequence ID" value="KNC53057.1"/>
    <property type="molecule type" value="Genomic_DNA"/>
</dbReference>
<keyword evidence="5" id="KW-1185">Reference proteome</keyword>
<dbReference type="OrthoDB" id="5954035at2759"/>
<dbReference type="Gene3D" id="3.40.50.1820">
    <property type="entry name" value="alpha/beta hydrolase"/>
    <property type="match status" value="1"/>
</dbReference>
<reference evidence="4 5" key="1">
    <citation type="submission" date="2010-05" db="EMBL/GenBank/DDBJ databases">
        <title>The Genome Sequence of Thecamonas trahens ATCC 50062.</title>
        <authorList>
            <consortium name="The Broad Institute Genome Sequencing Platform"/>
            <person name="Russ C."/>
            <person name="Cuomo C."/>
            <person name="Shea T."/>
            <person name="Young S.K."/>
            <person name="Zeng Q."/>
            <person name="Koehrsen M."/>
            <person name="Haas B."/>
            <person name="Borodovsky M."/>
            <person name="Guigo R."/>
            <person name="Alvarado L."/>
            <person name="Berlin A."/>
            <person name="Bochicchio J."/>
            <person name="Borenstein D."/>
            <person name="Chapman S."/>
            <person name="Chen Z."/>
            <person name="Freedman E."/>
            <person name="Gellesch M."/>
            <person name="Goldberg J."/>
            <person name="Griggs A."/>
            <person name="Gujja S."/>
            <person name="Heilman E."/>
            <person name="Heiman D."/>
            <person name="Hepburn T."/>
            <person name="Howarth C."/>
            <person name="Jen D."/>
            <person name="Larson L."/>
            <person name="Mehta T."/>
            <person name="Park D."/>
            <person name="Pearson M."/>
            <person name="Roberts A."/>
            <person name="Saif S."/>
            <person name="Shenoy N."/>
            <person name="Sisk P."/>
            <person name="Stolte C."/>
            <person name="Sykes S."/>
            <person name="Thomson T."/>
            <person name="Walk T."/>
            <person name="White J."/>
            <person name="Yandava C."/>
            <person name="Burger G."/>
            <person name="Gray M.W."/>
            <person name="Holland P.W.H."/>
            <person name="King N."/>
            <person name="Lang F.B.F."/>
            <person name="Roger A.J."/>
            <person name="Ruiz-Trillo I."/>
            <person name="Lander E."/>
            <person name="Nusbaum C."/>
        </authorList>
    </citation>
    <scope>NUCLEOTIDE SEQUENCE [LARGE SCALE GENOMIC DNA]</scope>
    <source>
        <strain evidence="4 5">ATCC 50062</strain>
    </source>
</reference>
<dbReference type="InterPro" id="IPR029058">
    <property type="entry name" value="AB_hydrolase_fold"/>
</dbReference>
<dbReference type="PANTHER" id="PTHR10794:SF63">
    <property type="entry name" value="ALPHA_BETA HYDROLASE 1, ISOFORM A"/>
    <property type="match status" value="1"/>
</dbReference>
<dbReference type="SUPFAM" id="SSF53474">
    <property type="entry name" value="alpha/beta-Hydrolases"/>
    <property type="match status" value="1"/>
</dbReference>
<dbReference type="GeneID" id="25567834"/>
<keyword evidence="4" id="KW-0378">Hydrolase</keyword>